<dbReference type="EMBL" id="JAGQFT020000007">
    <property type="protein sequence ID" value="MBS7457752.1"/>
    <property type="molecule type" value="Genomic_DNA"/>
</dbReference>
<dbReference type="Proteomes" id="UP000675747">
    <property type="component" value="Unassembled WGS sequence"/>
</dbReference>
<evidence type="ECO:0000313" key="4">
    <source>
        <dbReference type="EMBL" id="MBS7457752.1"/>
    </source>
</evidence>
<keyword evidence="2" id="KW-0732">Signal</keyword>
<evidence type="ECO:0000256" key="2">
    <source>
        <dbReference type="SAM" id="SignalP"/>
    </source>
</evidence>
<dbReference type="AlphaFoldDB" id="A0A8J7VUZ8"/>
<dbReference type="PROSITE" id="PS51257">
    <property type="entry name" value="PROKAR_LIPOPROTEIN"/>
    <property type="match status" value="1"/>
</dbReference>
<dbReference type="EMBL" id="JAGQFT010000128">
    <property type="protein sequence ID" value="MBR0563404.1"/>
    <property type="molecule type" value="Genomic_DNA"/>
</dbReference>
<sequence length="529" mass="54927">MNRLIALCALLFVTGCASVMVDRGGGTRRAASPERAAEQLDRAQAASALGEAETALASLEVPAEQVPEALRARWHPLRADLLERTGDDFGAASELAWAAPTLAAADRAGNAQRIAALLGRLPDHELASRTSALPPGHPLYDAAARAMMRRGLTPPRAIEGGVVAGADTSAWPPADPDGYRPPERVAVLLPLSGDLAAAGEAVRDGYLTALYGEHRRVPAVRFYDSEVGGAGEAYAQAVAEGAQLVVGPLAQEEVAALFARAPQVPLLALNRVDTPPPPGSVSFSLAPEDEGVAVAERLLQRGLRRVLVIVGGDDHARRSAGAFRQRLAQQGGEIVDEIALTTPGPDYTPMLVASPAMGGFDAVFLAMRAPQARLLVPQLTASGLGGRPMLATSLILSGGGNPQQDRELDGVEYPELPWALLPQPGLPDAASLGDRLPSARGNALRLFAFGVDAWKLTAYLDMLAGSSESGINGATGELGLDAFGNVTRTPAWAMFSGGRTRPALDGALIPEPVQPVGVEEIGGDGGAFD</sequence>
<keyword evidence="1" id="KW-0472">Membrane</keyword>
<gene>
    <name evidence="4" type="ORF">KB893_011490</name>
    <name evidence="3" type="ORF">KB893_12900</name>
</gene>
<dbReference type="Pfam" id="PF04348">
    <property type="entry name" value="LppC"/>
    <property type="match status" value="2"/>
</dbReference>
<evidence type="ECO:0000313" key="3">
    <source>
        <dbReference type="EMBL" id="MBR0563404.1"/>
    </source>
</evidence>
<feature type="signal peptide" evidence="2">
    <location>
        <begin position="1"/>
        <end position="19"/>
    </location>
</feature>
<dbReference type="GO" id="GO:0030234">
    <property type="term" value="F:enzyme regulator activity"/>
    <property type="evidence" value="ECO:0007669"/>
    <property type="project" value="TreeGrafter"/>
</dbReference>
<dbReference type="PANTHER" id="PTHR38038:SF1">
    <property type="entry name" value="PENICILLIN-BINDING PROTEIN ACTIVATOR LPOA"/>
    <property type="match status" value="1"/>
</dbReference>
<organism evidence="3">
    <name type="scientific">Coralloluteibacterium stylophorae</name>
    <dbReference type="NCBI Taxonomy" id="1776034"/>
    <lineage>
        <taxon>Bacteria</taxon>
        <taxon>Pseudomonadati</taxon>
        <taxon>Pseudomonadota</taxon>
        <taxon>Gammaproteobacteria</taxon>
        <taxon>Lysobacterales</taxon>
        <taxon>Lysobacteraceae</taxon>
        <taxon>Coralloluteibacterium</taxon>
    </lineage>
</organism>
<feature type="chain" id="PRO_5042774265" evidence="2">
    <location>
        <begin position="20"/>
        <end position="529"/>
    </location>
</feature>
<evidence type="ECO:0000313" key="5">
    <source>
        <dbReference type="Proteomes" id="UP000675747"/>
    </source>
</evidence>
<accession>A0A8J7VUZ8</accession>
<dbReference type="InterPro" id="IPR007443">
    <property type="entry name" value="LpoA"/>
</dbReference>
<dbReference type="PANTHER" id="PTHR38038">
    <property type="entry name" value="PENICILLIN-BINDING PROTEIN ACTIVATOR LPOA"/>
    <property type="match status" value="1"/>
</dbReference>
<reference evidence="4 5" key="1">
    <citation type="journal article" date="2021" name="Microbiol. Resour. Announc.">
        <title>Draft Genome Sequence of Coralloluteibacterium stylophorae LMG 29479T.</title>
        <authorList>
            <person name="Karlyshev A.V."/>
            <person name="Kudryashova E.B."/>
            <person name="Ariskina E.V."/>
            <person name="Conroy A.P."/>
            <person name="Abidueva E.Y."/>
        </authorList>
    </citation>
    <scope>NUCLEOTIDE SEQUENCE [LARGE SCALE GENOMIC DNA]</scope>
    <source>
        <strain evidence="4 5">LMG 29479</strain>
    </source>
</reference>
<dbReference type="GO" id="GO:0009252">
    <property type="term" value="P:peptidoglycan biosynthetic process"/>
    <property type="evidence" value="ECO:0007669"/>
    <property type="project" value="TreeGrafter"/>
</dbReference>
<protein>
    <submittedName>
        <fullName evidence="3">Penicillin-binding protein activator</fullName>
    </submittedName>
</protein>
<name>A0A8J7VUZ8_9GAMM</name>
<keyword evidence="5" id="KW-1185">Reference proteome</keyword>
<dbReference type="Gene3D" id="3.40.50.2300">
    <property type="match status" value="2"/>
</dbReference>
<dbReference type="InterPro" id="IPR028082">
    <property type="entry name" value="Peripla_BP_I"/>
</dbReference>
<dbReference type="CDD" id="cd06339">
    <property type="entry name" value="PBP1_YraM_LppC_lipoprotein-like"/>
    <property type="match status" value="1"/>
</dbReference>
<dbReference type="GO" id="GO:0031241">
    <property type="term" value="C:periplasmic side of cell outer membrane"/>
    <property type="evidence" value="ECO:0007669"/>
    <property type="project" value="TreeGrafter"/>
</dbReference>
<reference evidence="3" key="2">
    <citation type="submission" date="2021-04" db="EMBL/GenBank/DDBJ databases">
        <authorList>
            <person name="Karlyshev A.V."/>
        </authorList>
    </citation>
    <scope>NUCLEOTIDE SEQUENCE</scope>
    <source>
        <strain evidence="3">LMG 29479</strain>
    </source>
</reference>
<evidence type="ECO:0000256" key="1">
    <source>
        <dbReference type="ARBA" id="ARBA00023136"/>
    </source>
</evidence>
<dbReference type="RefSeq" id="WP_211927314.1">
    <property type="nucleotide sequence ID" value="NZ_JAGQFT020000007.1"/>
</dbReference>
<comment type="caution">
    <text evidence="3">The sequence shown here is derived from an EMBL/GenBank/DDBJ whole genome shotgun (WGS) entry which is preliminary data.</text>
</comment>
<proteinExistence type="predicted"/>
<dbReference type="SUPFAM" id="SSF53822">
    <property type="entry name" value="Periplasmic binding protein-like I"/>
    <property type="match status" value="1"/>
</dbReference>